<proteinExistence type="predicted"/>
<dbReference type="RefSeq" id="WP_124707945.1">
    <property type="nucleotide sequence ID" value="NZ_CP033972.1"/>
</dbReference>
<sequence length="166" mass="17390">MAPRYERSTAPTDIDALPTDMRAALDAYAVRHQLALAETLPAWLTRSVNPPSTTLLGRLFHRRANPTDPDSEHQTVTVLHPSELIIIVSGARRGVTVLSVPLASASLSPGPAVGSAGGSDDNSVSVSGFPGDDGRPGTFYLGLGPEPAGRECRESLRAAITAARNP</sequence>
<dbReference type="KEGG" id="gom:D7316_01785"/>
<keyword evidence="3" id="KW-1185">Reference proteome</keyword>
<name>A0A3G8JJD0_9ACTN</name>
<evidence type="ECO:0000256" key="1">
    <source>
        <dbReference type="SAM" id="MobiDB-lite"/>
    </source>
</evidence>
<protein>
    <submittedName>
        <fullName evidence="2">Uncharacterized protein</fullName>
    </submittedName>
</protein>
<dbReference type="AlphaFoldDB" id="A0A3G8JJD0"/>
<dbReference type="Proteomes" id="UP000271469">
    <property type="component" value="Chromosome"/>
</dbReference>
<feature type="region of interest" description="Disordered" evidence="1">
    <location>
        <begin position="107"/>
        <end position="146"/>
    </location>
</feature>
<organism evidence="2 3">
    <name type="scientific">Gordonia insulae</name>
    <dbReference type="NCBI Taxonomy" id="2420509"/>
    <lineage>
        <taxon>Bacteria</taxon>
        <taxon>Bacillati</taxon>
        <taxon>Actinomycetota</taxon>
        <taxon>Actinomycetes</taxon>
        <taxon>Mycobacteriales</taxon>
        <taxon>Gordoniaceae</taxon>
        <taxon>Gordonia</taxon>
    </lineage>
</organism>
<dbReference type="OrthoDB" id="4375846at2"/>
<dbReference type="EMBL" id="CP033972">
    <property type="protein sequence ID" value="AZG45191.1"/>
    <property type="molecule type" value="Genomic_DNA"/>
</dbReference>
<evidence type="ECO:0000313" key="2">
    <source>
        <dbReference type="EMBL" id="AZG45191.1"/>
    </source>
</evidence>
<feature type="compositionally biased region" description="Low complexity" evidence="1">
    <location>
        <begin position="107"/>
        <end position="128"/>
    </location>
</feature>
<reference evidence="2 3" key="1">
    <citation type="submission" date="2018-11" db="EMBL/GenBank/DDBJ databases">
        <title>Gordonia insulae sp. nov., isolated from an island soil.</title>
        <authorList>
            <person name="Kim Y.S."/>
            <person name="Kim S.B."/>
        </authorList>
    </citation>
    <scope>NUCLEOTIDE SEQUENCE [LARGE SCALE GENOMIC DNA]</scope>
    <source>
        <strain evidence="2 3">MMS17-SY073</strain>
    </source>
</reference>
<accession>A0A3G8JJD0</accession>
<gene>
    <name evidence="2" type="ORF">D7316_01785</name>
</gene>
<evidence type="ECO:0000313" key="3">
    <source>
        <dbReference type="Proteomes" id="UP000271469"/>
    </source>
</evidence>